<dbReference type="EMBL" id="JAAAIP010000033">
    <property type="protein sequence ID" value="KAG0328473.1"/>
    <property type="molecule type" value="Genomic_DNA"/>
</dbReference>
<protein>
    <submittedName>
        <fullName evidence="2">Uncharacterized protein</fullName>
    </submittedName>
</protein>
<proteinExistence type="predicted"/>
<evidence type="ECO:0000256" key="1">
    <source>
        <dbReference type="SAM" id="MobiDB-lite"/>
    </source>
</evidence>
<dbReference type="OrthoDB" id="2385528at2759"/>
<reference evidence="2" key="1">
    <citation type="journal article" date="2020" name="Fungal Divers.">
        <title>Resolving the Mortierellaceae phylogeny through synthesis of multi-gene phylogenetics and phylogenomics.</title>
        <authorList>
            <person name="Vandepol N."/>
            <person name="Liber J."/>
            <person name="Desiro A."/>
            <person name="Na H."/>
            <person name="Kennedy M."/>
            <person name="Barry K."/>
            <person name="Grigoriev I.V."/>
            <person name="Miller A.N."/>
            <person name="O'Donnell K."/>
            <person name="Stajich J.E."/>
            <person name="Bonito G."/>
        </authorList>
    </citation>
    <scope>NUCLEOTIDE SEQUENCE</scope>
    <source>
        <strain evidence="2">REB-010B</strain>
    </source>
</reference>
<evidence type="ECO:0000313" key="2">
    <source>
        <dbReference type="EMBL" id="KAG0328473.1"/>
    </source>
</evidence>
<feature type="compositionally biased region" description="Low complexity" evidence="1">
    <location>
        <begin position="96"/>
        <end position="105"/>
    </location>
</feature>
<dbReference type="AlphaFoldDB" id="A0A9P6RWS2"/>
<feature type="compositionally biased region" description="Pro residues" evidence="1">
    <location>
        <begin position="142"/>
        <end position="174"/>
    </location>
</feature>
<organism evidence="2 3">
    <name type="scientific">Dissophora globulifera</name>
    <dbReference type="NCBI Taxonomy" id="979702"/>
    <lineage>
        <taxon>Eukaryota</taxon>
        <taxon>Fungi</taxon>
        <taxon>Fungi incertae sedis</taxon>
        <taxon>Mucoromycota</taxon>
        <taxon>Mortierellomycotina</taxon>
        <taxon>Mortierellomycetes</taxon>
        <taxon>Mortierellales</taxon>
        <taxon>Mortierellaceae</taxon>
        <taxon>Dissophora</taxon>
    </lineage>
</organism>
<dbReference type="GO" id="GO:0005884">
    <property type="term" value="C:actin filament"/>
    <property type="evidence" value="ECO:0007669"/>
    <property type="project" value="TreeGrafter"/>
</dbReference>
<sequence length="523" mass="56481">MAFVPPDPNVFYPIPPGQLPPGFVPPPPGAAVRGIPIVVPHGLEMLISPEGFPVFVPERQVAPPPPYAPSPPGTIQTSPALQQQHYYQQGTPTPPSRHSTISSHHSSAHFTPPPPIPQTLASQTQPVQMPMPMPEPHYQRPLHPPPAAYAPPSHAPPSHPPPSHMPPSQPPPPLSHGYPTPTSFSQPQPQPSIPAGLTFASIVTTFRTSSEIVSAWTFYSLGLSHNPGQKEIAITLRQRPGNYTLEGVQPLMYQLFHQMNTQIQGPGGKPLAAGEIFPCRLDTPDAGALDLSILLVHAPPECKAALENKDVLYGLIATQEETEVFSKYGAARTLANMGNDLETWPIPLWSDWSRPSLIHLSDFQGSLTEQVHTLVTKNVVATLDTISHRLTLVVSSSALEMITADLTRFPPAQPGVINEATRVTFMLDLDAGAQAYLTWRAGQEGPAIFNAKPNPTSFHGCWMSFTGIGPQDEAAVPEGIAPREDGIEVKMRGSTWEKLYQALISRTSAVVPVGSETVHLSYA</sequence>
<dbReference type="GO" id="GO:0030041">
    <property type="term" value="P:actin filament polymerization"/>
    <property type="evidence" value="ECO:0007669"/>
    <property type="project" value="TreeGrafter"/>
</dbReference>
<feature type="region of interest" description="Disordered" evidence="1">
    <location>
        <begin position="82"/>
        <end position="192"/>
    </location>
</feature>
<dbReference type="Proteomes" id="UP000738325">
    <property type="component" value="Unassembled WGS sequence"/>
</dbReference>
<dbReference type="InterPro" id="IPR051412">
    <property type="entry name" value="Formin_Homology_Diaphanous_sf"/>
</dbReference>
<dbReference type="PANTHER" id="PTHR45691:SF6">
    <property type="entry name" value="PROTEIN DIAPHANOUS"/>
    <property type="match status" value="1"/>
</dbReference>
<dbReference type="PANTHER" id="PTHR45691">
    <property type="entry name" value="PROTEIN DIAPHANOUS"/>
    <property type="match status" value="1"/>
</dbReference>
<keyword evidence="3" id="KW-1185">Reference proteome</keyword>
<name>A0A9P6RWS2_9FUNG</name>
<comment type="caution">
    <text evidence="2">The sequence shown here is derived from an EMBL/GenBank/DDBJ whole genome shotgun (WGS) entry which is preliminary data.</text>
</comment>
<gene>
    <name evidence="2" type="ORF">BGZ99_005167</name>
</gene>
<evidence type="ECO:0000313" key="3">
    <source>
        <dbReference type="Proteomes" id="UP000738325"/>
    </source>
</evidence>
<accession>A0A9P6RWS2</accession>